<sequence>MTSITIHDLDDALTRHLSRRAAEHGRSVEEEARDILHQVITGSTAADADMKAAQDRAAAPENLGRTIHAGFAAIRGVDLEVPERGTIANRRHFPEGCCLSG</sequence>
<dbReference type="InterPro" id="IPR053853">
    <property type="entry name" value="FitA-like_RHH"/>
</dbReference>
<organism evidence="2 3">
    <name type="scientific">Tistrella mobilis</name>
    <dbReference type="NCBI Taxonomy" id="171437"/>
    <lineage>
        <taxon>Bacteria</taxon>
        <taxon>Pseudomonadati</taxon>
        <taxon>Pseudomonadota</taxon>
        <taxon>Alphaproteobacteria</taxon>
        <taxon>Geminicoccales</taxon>
        <taxon>Geminicoccaceae</taxon>
        <taxon>Tistrella</taxon>
    </lineage>
</organism>
<dbReference type="InterPro" id="IPR010985">
    <property type="entry name" value="Ribbon_hlx_hlx"/>
</dbReference>
<protein>
    <submittedName>
        <fullName evidence="2">Plasmid stabilization protein</fullName>
    </submittedName>
</protein>
<dbReference type="InterPro" id="IPR013321">
    <property type="entry name" value="Arc_rbn_hlx_hlx"/>
</dbReference>
<evidence type="ECO:0000313" key="3">
    <source>
        <dbReference type="Proteomes" id="UP000257706"/>
    </source>
</evidence>
<dbReference type="Gene3D" id="1.10.1220.10">
    <property type="entry name" value="Met repressor-like"/>
    <property type="match status" value="1"/>
</dbReference>
<dbReference type="EMBL" id="DMAI01000094">
    <property type="protein sequence ID" value="HAE46929.1"/>
    <property type="molecule type" value="Genomic_DNA"/>
</dbReference>
<dbReference type="Pfam" id="PF22513">
    <property type="entry name" value="FitA-like_RHH"/>
    <property type="match status" value="1"/>
</dbReference>
<name>A0A3B9II78_9PROT</name>
<evidence type="ECO:0000259" key="1">
    <source>
        <dbReference type="Pfam" id="PF22513"/>
    </source>
</evidence>
<accession>A0A3B9II78</accession>
<proteinExistence type="predicted"/>
<dbReference type="GO" id="GO:0006355">
    <property type="term" value="P:regulation of DNA-templated transcription"/>
    <property type="evidence" value="ECO:0007669"/>
    <property type="project" value="InterPro"/>
</dbReference>
<reference evidence="2 3" key="1">
    <citation type="journal article" date="2018" name="Nat. Biotechnol.">
        <title>A standardized bacterial taxonomy based on genome phylogeny substantially revises the tree of life.</title>
        <authorList>
            <person name="Parks D.H."/>
            <person name="Chuvochina M."/>
            <person name="Waite D.W."/>
            <person name="Rinke C."/>
            <person name="Skarshewski A."/>
            <person name="Chaumeil P.A."/>
            <person name="Hugenholtz P."/>
        </authorList>
    </citation>
    <scope>NUCLEOTIDE SEQUENCE [LARGE SCALE GENOMIC DNA]</scope>
    <source>
        <strain evidence="2">UBA8739</strain>
    </source>
</reference>
<dbReference type="AlphaFoldDB" id="A0A3B9II78"/>
<gene>
    <name evidence="2" type="ORF">DCK97_05875</name>
</gene>
<dbReference type="Proteomes" id="UP000257706">
    <property type="component" value="Unassembled WGS sequence"/>
</dbReference>
<comment type="caution">
    <text evidence="2">The sequence shown here is derived from an EMBL/GenBank/DDBJ whole genome shotgun (WGS) entry which is preliminary data.</text>
</comment>
<evidence type="ECO:0000313" key="2">
    <source>
        <dbReference type="EMBL" id="HAE46929.1"/>
    </source>
</evidence>
<dbReference type="SUPFAM" id="SSF47598">
    <property type="entry name" value="Ribbon-helix-helix"/>
    <property type="match status" value="1"/>
</dbReference>
<feature type="domain" description="Antitoxin FitA-like ribbon-helix-helix" evidence="1">
    <location>
        <begin position="3"/>
        <end position="39"/>
    </location>
</feature>